<reference evidence="2 3" key="1">
    <citation type="submission" date="2015-08" db="EMBL/GenBank/DDBJ databases">
        <title>Emmonsia species relationships and genome sequence.</title>
        <authorList>
            <person name="Cuomo C.A."/>
            <person name="Schwartz I.S."/>
            <person name="Kenyon C."/>
            <person name="De Hoog G.S."/>
            <person name="Govender N.P."/>
            <person name="Botha A."/>
            <person name="Moreno L."/>
            <person name="De Vries M."/>
            <person name="Munoz J.F."/>
            <person name="Stielow J.B."/>
        </authorList>
    </citation>
    <scope>NUCLEOTIDE SEQUENCE [LARGE SCALE GENOMIC DNA]</scope>
    <source>
        <strain evidence="2 3">EI222</strain>
    </source>
</reference>
<evidence type="ECO:0000313" key="3">
    <source>
        <dbReference type="Proteomes" id="UP000242791"/>
    </source>
</evidence>
<dbReference type="EMBL" id="LGTZ01003496">
    <property type="protein sequence ID" value="OJD09620.1"/>
    <property type="molecule type" value="Genomic_DNA"/>
</dbReference>
<organism evidence="2 3">
    <name type="scientific">Blastomyces percursus</name>
    <dbReference type="NCBI Taxonomy" id="1658174"/>
    <lineage>
        <taxon>Eukaryota</taxon>
        <taxon>Fungi</taxon>
        <taxon>Dikarya</taxon>
        <taxon>Ascomycota</taxon>
        <taxon>Pezizomycotina</taxon>
        <taxon>Eurotiomycetes</taxon>
        <taxon>Eurotiomycetidae</taxon>
        <taxon>Onygenales</taxon>
        <taxon>Ajellomycetaceae</taxon>
        <taxon>Blastomyces</taxon>
    </lineage>
</organism>
<sequence>MGALSNNSRKLANFAGFYKGLQSAGGAVTWQIDEHKVEFMSIFAINWGLLCGSILIALPVILYKIKDTVDIEEDLKFSDETLEEVAPTAMLEDRGISTGADVK</sequence>
<evidence type="ECO:0000256" key="1">
    <source>
        <dbReference type="SAM" id="Phobius"/>
    </source>
</evidence>
<keyword evidence="1" id="KW-0812">Transmembrane</keyword>
<protein>
    <recommendedName>
        <fullName evidence="4">Major facilitator superfamily (MFS) profile domain-containing protein</fullName>
    </recommendedName>
</protein>
<comment type="caution">
    <text evidence="2">The sequence shown here is derived from an EMBL/GenBank/DDBJ whole genome shotgun (WGS) entry which is preliminary data.</text>
</comment>
<evidence type="ECO:0008006" key="4">
    <source>
        <dbReference type="Google" id="ProtNLM"/>
    </source>
</evidence>
<dbReference type="AlphaFoldDB" id="A0A1J9Q0Z2"/>
<dbReference type="VEuPathDB" id="FungiDB:ACJ73_10182"/>
<gene>
    <name evidence="2" type="ORF">ACJ73_10182</name>
</gene>
<keyword evidence="3" id="KW-1185">Reference proteome</keyword>
<dbReference type="OrthoDB" id="196103at2759"/>
<accession>A0A1J9Q0Z2</accession>
<name>A0A1J9Q0Z2_9EURO</name>
<keyword evidence="1" id="KW-0472">Membrane</keyword>
<feature type="transmembrane region" description="Helical" evidence="1">
    <location>
        <begin position="39"/>
        <end position="63"/>
    </location>
</feature>
<dbReference type="Proteomes" id="UP000242791">
    <property type="component" value="Unassembled WGS sequence"/>
</dbReference>
<evidence type="ECO:0000313" key="2">
    <source>
        <dbReference type="EMBL" id="OJD09620.1"/>
    </source>
</evidence>
<proteinExistence type="predicted"/>
<keyword evidence="1" id="KW-1133">Transmembrane helix</keyword>